<feature type="region of interest" description="Disordered" evidence="1">
    <location>
        <begin position="1"/>
        <end position="20"/>
    </location>
</feature>
<dbReference type="EnsemblMetazoa" id="CJA24793.1">
    <property type="protein sequence ID" value="CJA24793.1"/>
    <property type="gene ID" value="WBGene00180365"/>
</dbReference>
<proteinExistence type="predicted"/>
<dbReference type="AlphaFoldDB" id="A0A8R1IDB5"/>
<accession>A0A8R1IDB5</accession>
<evidence type="ECO:0000256" key="1">
    <source>
        <dbReference type="SAM" id="MobiDB-lite"/>
    </source>
</evidence>
<organism evidence="2 3">
    <name type="scientific">Caenorhabditis japonica</name>
    <dbReference type="NCBI Taxonomy" id="281687"/>
    <lineage>
        <taxon>Eukaryota</taxon>
        <taxon>Metazoa</taxon>
        <taxon>Ecdysozoa</taxon>
        <taxon>Nematoda</taxon>
        <taxon>Chromadorea</taxon>
        <taxon>Rhabditida</taxon>
        <taxon>Rhabditina</taxon>
        <taxon>Rhabditomorpha</taxon>
        <taxon>Rhabditoidea</taxon>
        <taxon>Rhabditidae</taxon>
        <taxon>Peloderinae</taxon>
        <taxon>Caenorhabditis</taxon>
    </lineage>
</organism>
<sequence length="20" mass="2323">GKYDQQAAANDDRQRKESKD</sequence>
<feature type="compositionally biased region" description="Basic and acidic residues" evidence="1">
    <location>
        <begin position="10"/>
        <end position="20"/>
    </location>
</feature>
<protein>
    <submittedName>
        <fullName evidence="2">Uncharacterized protein</fullName>
    </submittedName>
</protein>
<evidence type="ECO:0000313" key="3">
    <source>
        <dbReference type="Proteomes" id="UP000005237"/>
    </source>
</evidence>
<reference evidence="2" key="2">
    <citation type="submission" date="2022-06" db="UniProtKB">
        <authorList>
            <consortium name="EnsemblMetazoa"/>
        </authorList>
    </citation>
    <scope>IDENTIFICATION</scope>
    <source>
        <strain evidence="2">DF5081</strain>
    </source>
</reference>
<dbReference type="Proteomes" id="UP000005237">
    <property type="component" value="Unassembled WGS sequence"/>
</dbReference>
<reference evidence="3" key="1">
    <citation type="submission" date="2010-08" db="EMBL/GenBank/DDBJ databases">
        <authorList>
            <consortium name="Caenorhabditis japonica Sequencing Consortium"/>
            <person name="Wilson R.K."/>
        </authorList>
    </citation>
    <scope>NUCLEOTIDE SEQUENCE [LARGE SCALE GENOMIC DNA]</scope>
    <source>
        <strain evidence="3">DF5081</strain>
    </source>
</reference>
<evidence type="ECO:0000313" key="2">
    <source>
        <dbReference type="EnsemblMetazoa" id="CJA24793.1"/>
    </source>
</evidence>
<name>A0A8R1IDB5_CAEJA</name>
<keyword evidence="3" id="KW-1185">Reference proteome</keyword>